<sequence>MAKLVTLGRVSASPDSPARTSAAITGFERTFVDALTPLSVPWQGADAPAPRLLVVNESLAADLQLDVEALRTDDGVALLSGAAAPADAVPVATAYSGHQFGGYSPLLGDGRALLLGELIDRDGRRVDLQLKGSGRTPFSRGGDGFAVVGPMLREYLVSEAMHALGIPTTRSLSVVATGRDIQRTGAEPGAVLARIAASHLRVGTFEYAVRNTDLTRQLADYAIDRHYPELAADPESGGNRYLEFFEAVLERQAALVAQWMLVGFVHGVMNTDNTTISGETIDYGPCAFLDAFDPSAVFSSIDHAGRYAYGNQPAVLKWNLARFAETLLRFMAETPDEAITAATGVLDSFEARYERHFATGMASKIGLDDVSADPDLIADLLTLMREHRADWTGTFRALADELRGDQVPITSLLPREHIGPWLDRWRSALAAAGRDPEAVASTMDRVNPVYIPRNHQVDAALRAATEGDLEPFGRLLTAVTHPFERRTEWAHYAAPAPQAFSDTFQTFCGT</sequence>
<feature type="binding site" evidence="8">
    <location>
        <position position="131"/>
    </location>
    <ligand>
        <name>ATP</name>
        <dbReference type="ChEBI" id="CHEBI:30616"/>
    </ligand>
</feature>
<dbReference type="GO" id="GO:0005524">
    <property type="term" value="F:ATP binding"/>
    <property type="evidence" value="ECO:0007669"/>
    <property type="project" value="UniProtKB-UniRule"/>
</dbReference>
<keyword evidence="6 8" id="KW-0067">ATP-binding</keyword>
<dbReference type="PANTHER" id="PTHR32057">
    <property type="entry name" value="PROTEIN ADENYLYLTRANSFERASE SELO, MITOCHONDRIAL"/>
    <property type="match status" value="1"/>
</dbReference>
<protein>
    <recommendedName>
        <fullName evidence="8">Protein nucleotidyltransferase YdiU</fullName>
        <ecNumber evidence="8">2.7.7.-</ecNumber>
    </recommendedName>
    <alternativeName>
        <fullName evidence="8">Protein adenylyltransferase YdiU</fullName>
        <ecNumber evidence="8">2.7.7.108</ecNumber>
    </alternativeName>
    <alternativeName>
        <fullName evidence="8">Protein uridylyltransferase YdiU</fullName>
        <ecNumber evidence="8">2.7.7.-</ecNumber>
    </alternativeName>
</protein>
<evidence type="ECO:0000256" key="1">
    <source>
        <dbReference type="ARBA" id="ARBA00009747"/>
    </source>
</evidence>
<comment type="function">
    <text evidence="8">Nucleotidyltransferase involved in the post-translational modification of proteins. It can catalyze the addition of adenosine monophosphate (AMP) or uridine monophosphate (UMP) to a protein, resulting in modifications known as AMPylation and UMPylation.</text>
</comment>
<gene>
    <name evidence="8" type="primary">ydiU</name>
    <name evidence="8" type="synonym">selO</name>
    <name evidence="9" type="ORF">CA982_08155</name>
</gene>
<dbReference type="InterPro" id="IPR003846">
    <property type="entry name" value="SelO"/>
</dbReference>
<name>A0A243QCK9_9ACTN</name>
<dbReference type="STRING" id="417102.CA982_08155"/>
<dbReference type="GO" id="GO:0070733">
    <property type="term" value="F:AMPylase activity"/>
    <property type="evidence" value="ECO:0007669"/>
    <property type="project" value="UniProtKB-EC"/>
</dbReference>
<comment type="catalytic activity">
    <reaction evidence="8">
        <text>L-tyrosyl-[protein] + UTP = O-(5'-uridylyl)-L-tyrosyl-[protein] + diphosphate</text>
        <dbReference type="Rhea" id="RHEA:83887"/>
        <dbReference type="Rhea" id="RHEA-COMP:10136"/>
        <dbReference type="Rhea" id="RHEA-COMP:20238"/>
        <dbReference type="ChEBI" id="CHEBI:33019"/>
        <dbReference type="ChEBI" id="CHEBI:46398"/>
        <dbReference type="ChEBI" id="CHEBI:46858"/>
        <dbReference type="ChEBI" id="CHEBI:90602"/>
    </reaction>
</comment>
<dbReference type="Pfam" id="PF02696">
    <property type="entry name" value="SelO"/>
    <property type="match status" value="1"/>
</dbReference>
<comment type="catalytic activity">
    <reaction evidence="8">
        <text>L-seryl-[protein] + UTP = O-(5'-uridylyl)-L-seryl-[protein] + diphosphate</text>
        <dbReference type="Rhea" id="RHEA:64604"/>
        <dbReference type="Rhea" id="RHEA-COMP:9863"/>
        <dbReference type="Rhea" id="RHEA-COMP:16635"/>
        <dbReference type="ChEBI" id="CHEBI:29999"/>
        <dbReference type="ChEBI" id="CHEBI:33019"/>
        <dbReference type="ChEBI" id="CHEBI:46398"/>
        <dbReference type="ChEBI" id="CHEBI:156051"/>
    </reaction>
</comment>
<dbReference type="EMBL" id="NGFO01000007">
    <property type="protein sequence ID" value="OUC79419.1"/>
    <property type="molecule type" value="Genomic_DNA"/>
</dbReference>
<feature type="binding site" evidence="8">
    <location>
        <position position="144"/>
    </location>
    <ligand>
        <name>ATP</name>
        <dbReference type="ChEBI" id="CHEBI:30616"/>
    </ligand>
</feature>
<dbReference type="Proteomes" id="UP000194632">
    <property type="component" value="Unassembled WGS sequence"/>
</dbReference>
<comment type="catalytic activity">
    <reaction evidence="8">
        <text>L-histidyl-[protein] + UTP = N(tele)-(5'-uridylyl)-L-histidyl-[protein] + diphosphate</text>
        <dbReference type="Rhea" id="RHEA:83891"/>
        <dbReference type="Rhea" id="RHEA-COMP:9745"/>
        <dbReference type="Rhea" id="RHEA-COMP:20239"/>
        <dbReference type="ChEBI" id="CHEBI:29979"/>
        <dbReference type="ChEBI" id="CHEBI:33019"/>
        <dbReference type="ChEBI" id="CHEBI:46398"/>
        <dbReference type="ChEBI" id="CHEBI:233474"/>
    </reaction>
</comment>
<evidence type="ECO:0000256" key="3">
    <source>
        <dbReference type="ARBA" id="ARBA00022695"/>
    </source>
</evidence>
<dbReference type="HAMAP" id="MF_00692">
    <property type="entry name" value="SelO"/>
    <property type="match status" value="1"/>
</dbReference>
<dbReference type="NCBIfam" id="NF000658">
    <property type="entry name" value="PRK00029.1"/>
    <property type="match status" value="1"/>
</dbReference>
<evidence type="ECO:0000256" key="7">
    <source>
        <dbReference type="ARBA" id="ARBA00022842"/>
    </source>
</evidence>
<comment type="catalytic activity">
    <reaction evidence="8">
        <text>L-threonyl-[protein] + ATP = 3-O-(5'-adenylyl)-L-threonyl-[protein] + diphosphate</text>
        <dbReference type="Rhea" id="RHEA:54292"/>
        <dbReference type="Rhea" id="RHEA-COMP:11060"/>
        <dbReference type="Rhea" id="RHEA-COMP:13847"/>
        <dbReference type="ChEBI" id="CHEBI:30013"/>
        <dbReference type="ChEBI" id="CHEBI:30616"/>
        <dbReference type="ChEBI" id="CHEBI:33019"/>
        <dbReference type="ChEBI" id="CHEBI:138113"/>
        <dbReference type="EC" id="2.7.7.108"/>
    </reaction>
</comment>
<dbReference type="PANTHER" id="PTHR32057:SF14">
    <property type="entry name" value="PROTEIN ADENYLYLTRANSFERASE SELO, MITOCHONDRIAL"/>
    <property type="match status" value="1"/>
</dbReference>
<dbReference type="AlphaFoldDB" id="A0A243QCK9"/>
<evidence type="ECO:0000256" key="5">
    <source>
        <dbReference type="ARBA" id="ARBA00022741"/>
    </source>
</evidence>
<keyword evidence="3 8" id="KW-0548">Nucleotidyltransferase</keyword>
<comment type="cofactor">
    <cofactor evidence="8">
        <name>Mg(2+)</name>
        <dbReference type="ChEBI" id="CHEBI:18420"/>
    </cofactor>
    <cofactor evidence="8">
        <name>Mn(2+)</name>
        <dbReference type="ChEBI" id="CHEBI:29035"/>
    </cofactor>
</comment>
<accession>A0A243QCK9</accession>
<comment type="caution">
    <text evidence="9">The sequence shown here is derived from an EMBL/GenBank/DDBJ whole genome shotgun (WGS) entry which is preliminary data.</text>
</comment>
<evidence type="ECO:0000313" key="9">
    <source>
        <dbReference type="EMBL" id="OUC79419.1"/>
    </source>
</evidence>
<keyword evidence="8" id="KW-0464">Manganese</keyword>
<feature type="binding site" evidence="8">
    <location>
        <position position="282"/>
    </location>
    <ligand>
        <name>Mg(2+)</name>
        <dbReference type="ChEBI" id="CHEBI:18420"/>
    </ligand>
</feature>
<feature type="active site" description="Proton acceptor" evidence="8">
    <location>
        <position position="272"/>
    </location>
</feature>
<feature type="binding site" evidence="8">
    <location>
        <position position="110"/>
    </location>
    <ligand>
        <name>ATP</name>
        <dbReference type="ChEBI" id="CHEBI:30616"/>
    </ligand>
</feature>
<feature type="binding site" evidence="8">
    <location>
        <position position="108"/>
    </location>
    <ligand>
        <name>ATP</name>
        <dbReference type="ChEBI" id="CHEBI:30616"/>
    </ligand>
</feature>
<feature type="binding site" evidence="8">
    <location>
        <position position="282"/>
    </location>
    <ligand>
        <name>ATP</name>
        <dbReference type="ChEBI" id="CHEBI:30616"/>
    </ligand>
</feature>
<dbReference type="EC" id="2.7.7.-" evidence="8"/>
<dbReference type="GO" id="GO:0000287">
    <property type="term" value="F:magnesium ion binding"/>
    <property type="evidence" value="ECO:0007669"/>
    <property type="project" value="UniProtKB-UniRule"/>
</dbReference>
<dbReference type="EC" id="2.7.7.108" evidence="8"/>
<dbReference type="RefSeq" id="WP_086534832.1">
    <property type="nucleotide sequence ID" value="NZ_NGFO01000007.1"/>
</dbReference>
<evidence type="ECO:0000256" key="4">
    <source>
        <dbReference type="ARBA" id="ARBA00022723"/>
    </source>
</evidence>
<evidence type="ECO:0000256" key="2">
    <source>
        <dbReference type="ARBA" id="ARBA00022679"/>
    </source>
</evidence>
<feature type="binding site" evidence="8">
    <location>
        <position position="194"/>
    </location>
    <ligand>
        <name>ATP</name>
        <dbReference type="ChEBI" id="CHEBI:30616"/>
    </ligand>
</feature>
<comment type="catalytic activity">
    <reaction evidence="8">
        <text>L-tyrosyl-[protein] + ATP = O-(5'-adenylyl)-L-tyrosyl-[protein] + diphosphate</text>
        <dbReference type="Rhea" id="RHEA:54288"/>
        <dbReference type="Rhea" id="RHEA-COMP:10136"/>
        <dbReference type="Rhea" id="RHEA-COMP:13846"/>
        <dbReference type="ChEBI" id="CHEBI:30616"/>
        <dbReference type="ChEBI" id="CHEBI:33019"/>
        <dbReference type="ChEBI" id="CHEBI:46858"/>
        <dbReference type="ChEBI" id="CHEBI:83624"/>
        <dbReference type="EC" id="2.7.7.108"/>
    </reaction>
</comment>
<evidence type="ECO:0000256" key="8">
    <source>
        <dbReference type="HAMAP-Rule" id="MF_00692"/>
    </source>
</evidence>
<comment type="similarity">
    <text evidence="1 8">Belongs to the SELO family.</text>
</comment>
<keyword evidence="10" id="KW-1185">Reference proteome</keyword>
<evidence type="ECO:0000313" key="10">
    <source>
        <dbReference type="Proteomes" id="UP000194632"/>
    </source>
</evidence>
<comment type="catalytic activity">
    <reaction evidence="8">
        <text>L-seryl-[protein] + ATP = 3-O-(5'-adenylyl)-L-seryl-[protein] + diphosphate</text>
        <dbReference type="Rhea" id="RHEA:58120"/>
        <dbReference type="Rhea" id="RHEA-COMP:9863"/>
        <dbReference type="Rhea" id="RHEA-COMP:15073"/>
        <dbReference type="ChEBI" id="CHEBI:29999"/>
        <dbReference type="ChEBI" id="CHEBI:30616"/>
        <dbReference type="ChEBI" id="CHEBI:33019"/>
        <dbReference type="ChEBI" id="CHEBI:142516"/>
        <dbReference type="EC" id="2.7.7.108"/>
    </reaction>
</comment>
<dbReference type="OrthoDB" id="9776281at2"/>
<dbReference type="GO" id="GO:0030145">
    <property type="term" value="F:manganese ion binding"/>
    <property type="evidence" value="ECO:0007669"/>
    <property type="project" value="UniProtKB-UniRule"/>
</dbReference>
<feature type="binding site" evidence="8">
    <location>
        <position position="273"/>
    </location>
    <ligand>
        <name>Mg(2+)</name>
        <dbReference type="ChEBI" id="CHEBI:18420"/>
    </ligand>
</feature>
<feature type="binding site" evidence="8">
    <location>
        <position position="111"/>
    </location>
    <ligand>
        <name>ATP</name>
        <dbReference type="ChEBI" id="CHEBI:30616"/>
    </ligand>
</feature>
<keyword evidence="2 8" id="KW-0808">Transferase</keyword>
<reference evidence="9 10" key="1">
    <citation type="submission" date="2017-05" db="EMBL/GenBank/DDBJ databases">
        <title>Biotechnological potential of actinobacteria isolated from South African environments.</title>
        <authorList>
            <person name="Le Roes-Hill M."/>
            <person name="Prins A."/>
            <person name="Durrell K.A."/>
        </authorList>
    </citation>
    <scope>NUCLEOTIDE SEQUENCE [LARGE SCALE GENOMIC DNA]</scope>
    <source>
        <strain evidence="9">BS2</strain>
    </source>
</reference>
<proteinExistence type="inferred from homology"/>
<keyword evidence="4 8" id="KW-0479">Metal-binding</keyword>
<feature type="binding site" evidence="8">
    <location>
        <position position="201"/>
    </location>
    <ligand>
        <name>ATP</name>
        <dbReference type="ChEBI" id="CHEBI:30616"/>
    </ligand>
</feature>
<organism evidence="9 10">
    <name type="scientific">Gordonia lacunae</name>
    <dbReference type="NCBI Taxonomy" id="417102"/>
    <lineage>
        <taxon>Bacteria</taxon>
        <taxon>Bacillati</taxon>
        <taxon>Actinomycetota</taxon>
        <taxon>Actinomycetes</taxon>
        <taxon>Mycobacteriales</taxon>
        <taxon>Gordoniaceae</taxon>
        <taxon>Gordonia</taxon>
    </lineage>
</organism>
<feature type="binding site" evidence="8">
    <location>
        <position position="143"/>
    </location>
    <ligand>
        <name>ATP</name>
        <dbReference type="ChEBI" id="CHEBI:30616"/>
    </ligand>
</feature>
<keyword evidence="5 8" id="KW-0547">Nucleotide-binding</keyword>
<keyword evidence="7 8" id="KW-0460">Magnesium</keyword>
<evidence type="ECO:0000256" key="6">
    <source>
        <dbReference type="ARBA" id="ARBA00022840"/>
    </source>
</evidence>